<evidence type="ECO:0000313" key="2">
    <source>
        <dbReference type="Proteomes" id="UP000053232"/>
    </source>
</evidence>
<evidence type="ECO:0000313" key="1">
    <source>
        <dbReference type="EMBL" id="KEJ83162.1"/>
    </source>
</evidence>
<proteinExistence type="predicted"/>
<reference evidence="2" key="1">
    <citation type="journal article" date="2014" name="Cell">
        <title>The Architecture of a Scrambled Genome Reveals Massive Levels of Genomic Rearrangement during Development.</title>
        <authorList>
            <person name="Chen X."/>
            <person name="Bracht J.R."/>
            <person name="Goldman A.D."/>
            <person name="Dolzhenko E."/>
            <person name="Clay D.M."/>
            <person name="Swart E.C."/>
            <person name="Perlman D.H."/>
            <person name="Doak T.G."/>
            <person name="Stuart A."/>
            <person name="Amemiya C.T."/>
            <person name="Sebra R.P."/>
            <person name="Landweber L.F."/>
        </authorList>
    </citation>
    <scope>NUCLEOTIDE SEQUENCE [LARGE SCALE GENOMIC DNA]</scope>
    <source>
        <strain evidence="2">JRB310</strain>
    </source>
</reference>
<protein>
    <submittedName>
        <fullName evidence="1">Uncharacterized protein</fullName>
    </submittedName>
</protein>
<comment type="caution">
    <text evidence="1">The sequence shown here is derived from an EMBL/GenBank/DDBJ whole genome shotgun (WGS) entry which is preliminary data.</text>
</comment>
<gene>
    <name evidence="1" type="ORF">OXYTRIMIC_014</name>
</gene>
<organism evidence="1 2">
    <name type="scientific">Oxytricha trifallax</name>
    <dbReference type="NCBI Taxonomy" id="1172189"/>
    <lineage>
        <taxon>Eukaryota</taxon>
        <taxon>Sar</taxon>
        <taxon>Alveolata</taxon>
        <taxon>Ciliophora</taxon>
        <taxon>Intramacronucleata</taxon>
        <taxon>Spirotrichea</taxon>
        <taxon>Stichotrichia</taxon>
        <taxon>Sporadotrichida</taxon>
        <taxon>Oxytrichidae</taxon>
        <taxon>Oxytrichinae</taxon>
        <taxon>Oxytricha</taxon>
    </lineage>
</organism>
<keyword evidence="2" id="KW-1185">Reference proteome</keyword>
<sequence>MAYKYFNDKKMGKFNLIVMDCFGSQLYHYRDFVIDERYTEMIMETSEAADPFWGKIVFTIPSEIVENQISNYDYNIGDYMIDLLEKNKVYLVMAEYEFQTNSKNNRKTRQWKQYIQSLNRHIEKDSDKMHHQFVDEYETLIIAKNEKQFIIESKSEEEFIEIID</sequence>
<dbReference type="EMBL" id="ARYC01000106">
    <property type="protein sequence ID" value="KEJ83162.1"/>
    <property type="molecule type" value="Genomic_DNA"/>
</dbReference>
<name>A0A073ICN7_9SPIT</name>
<dbReference type="AlphaFoldDB" id="A0A073ICN7"/>
<dbReference type="Proteomes" id="UP000053232">
    <property type="component" value="Unassembled WGS sequence"/>
</dbReference>
<accession>A0A073ICN7</accession>